<comment type="caution">
    <text evidence="1">The sequence shown here is derived from an EMBL/GenBank/DDBJ whole genome shotgun (WGS) entry which is preliminary data.</text>
</comment>
<organism evidence="1 2">
    <name type="scientific">Dichotomicrobium thermohalophilum</name>
    <dbReference type="NCBI Taxonomy" id="933063"/>
    <lineage>
        <taxon>Bacteria</taxon>
        <taxon>Pseudomonadati</taxon>
        <taxon>Pseudomonadota</taxon>
        <taxon>Alphaproteobacteria</taxon>
        <taxon>Hyphomicrobiales</taxon>
        <taxon>Hyphomicrobiaceae</taxon>
        <taxon>Dichotomicrobium</taxon>
    </lineage>
</organism>
<name>A0A397Q8V6_9HYPH</name>
<dbReference type="EMBL" id="QXDF01000001">
    <property type="protein sequence ID" value="RIA55967.1"/>
    <property type="molecule type" value="Genomic_DNA"/>
</dbReference>
<evidence type="ECO:0000313" key="1">
    <source>
        <dbReference type="EMBL" id="RIA55967.1"/>
    </source>
</evidence>
<proteinExistence type="predicted"/>
<dbReference type="AlphaFoldDB" id="A0A397Q8V6"/>
<protein>
    <submittedName>
        <fullName evidence="1">Uncharacterized protein</fullName>
    </submittedName>
</protein>
<gene>
    <name evidence="1" type="ORF">BXY53_1055</name>
</gene>
<dbReference type="Proteomes" id="UP000266273">
    <property type="component" value="Unassembled WGS sequence"/>
</dbReference>
<accession>A0A397Q8V6</accession>
<sequence>MAVAEKAPEATGPSAKGSTKDWVHYEVDLWWTDLNTTEIGIYQHSRYRAKSRQFTTDSDIFGEVKEDGERTHLISYREGAWDESEGMARRLVIKLFSDSMTWRATMDLMIGRSLQLSFGAGGFPVTAFSVNVSGHDQIIHVERTARKWPGFPEKFSFFILKDGEPFLYKLRRHWISIGPDYSLYDHNNERIGILNGKLVTLGGHWDVKLRADHDDRILNCVLQLFCAMLRFNKACRAHVEDLVQRMEKRELRPQLESHEADLYLNPRRTR</sequence>
<dbReference type="RefSeq" id="WP_245410363.1">
    <property type="nucleotide sequence ID" value="NZ_QXDF01000001.1"/>
</dbReference>
<evidence type="ECO:0000313" key="2">
    <source>
        <dbReference type="Proteomes" id="UP000266273"/>
    </source>
</evidence>
<keyword evidence="2" id="KW-1185">Reference proteome</keyword>
<reference evidence="1 2" key="1">
    <citation type="submission" date="2018-08" db="EMBL/GenBank/DDBJ databases">
        <title>Genomic Encyclopedia of Archaeal and Bacterial Type Strains, Phase II (KMG-II): from individual species to whole genera.</title>
        <authorList>
            <person name="Goeker M."/>
        </authorList>
    </citation>
    <scope>NUCLEOTIDE SEQUENCE [LARGE SCALE GENOMIC DNA]</scope>
    <source>
        <strain evidence="1 2">DSM 5002</strain>
    </source>
</reference>